<accession>A0A7R8UZ85</accession>
<name>A0A7R8UZ85_HERIL</name>
<protein>
    <submittedName>
        <fullName evidence="2">Uncharacterized protein</fullName>
    </submittedName>
</protein>
<dbReference type="Proteomes" id="UP000594454">
    <property type="component" value="Chromosome 4"/>
</dbReference>
<dbReference type="EMBL" id="LR899012">
    <property type="protein sequence ID" value="CAD7089331.1"/>
    <property type="molecule type" value="Genomic_DNA"/>
</dbReference>
<sequence length="92" mass="10083">MKILSAFLLALLLQILAVVTSNVGEERTPTVFGHPKPSEVKTLATEEQIILSNDGDGNQKFICTKANCCSRCRKIGHKCGYCKNVLQCVCLK</sequence>
<keyword evidence="3" id="KW-1185">Reference proteome</keyword>
<dbReference type="AlphaFoldDB" id="A0A7R8UZ85"/>
<feature type="chain" id="PRO_5030883714" evidence="1">
    <location>
        <begin position="22"/>
        <end position="92"/>
    </location>
</feature>
<proteinExistence type="predicted"/>
<reference evidence="2 3" key="1">
    <citation type="submission" date="2020-11" db="EMBL/GenBank/DDBJ databases">
        <authorList>
            <person name="Wallbank WR R."/>
            <person name="Pardo Diaz C."/>
            <person name="Kozak K."/>
            <person name="Martin S."/>
            <person name="Jiggins C."/>
            <person name="Moest M."/>
            <person name="Warren A I."/>
            <person name="Generalovic N T."/>
            <person name="Byers J.R.P. K."/>
            <person name="Montejo-Kovacevich G."/>
            <person name="Yen C E."/>
        </authorList>
    </citation>
    <scope>NUCLEOTIDE SEQUENCE [LARGE SCALE GENOMIC DNA]</scope>
</reference>
<evidence type="ECO:0000313" key="2">
    <source>
        <dbReference type="EMBL" id="CAD7089331.1"/>
    </source>
</evidence>
<gene>
    <name evidence="2" type="ORF">HERILL_LOCUS11886</name>
</gene>
<organism evidence="2 3">
    <name type="scientific">Hermetia illucens</name>
    <name type="common">Black soldier fly</name>
    <dbReference type="NCBI Taxonomy" id="343691"/>
    <lineage>
        <taxon>Eukaryota</taxon>
        <taxon>Metazoa</taxon>
        <taxon>Ecdysozoa</taxon>
        <taxon>Arthropoda</taxon>
        <taxon>Hexapoda</taxon>
        <taxon>Insecta</taxon>
        <taxon>Pterygota</taxon>
        <taxon>Neoptera</taxon>
        <taxon>Endopterygota</taxon>
        <taxon>Diptera</taxon>
        <taxon>Brachycera</taxon>
        <taxon>Stratiomyomorpha</taxon>
        <taxon>Stratiomyidae</taxon>
        <taxon>Hermetiinae</taxon>
        <taxon>Hermetia</taxon>
    </lineage>
</organism>
<dbReference type="InParanoid" id="A0A7R8UZ85"/>
<feature type="signal peptide" evidence="1">
    <location>
        <begin position="1"/>
        <end position="21"/>
    </location>
</feature>
<evidence type="ECO:0000256" key="1">
    <source>
        <dbReference type="SAM" id="SignalP"/>
    </source>
</evidence>
<keyword evidence="1" id="KW-0732">Signal</keyword>
<evidence type="ECO:0000313" key="3">
    <source>
        <dbReference type="Proteomes" id="UP000594454"/>
    </source>
</evidence>